<accession>K2P0D9</accession>
<dbReference type="PATRIC" id="fig|1231190.3.peg.1332"/>
<dbReference type="AlphaFoldDB" id="K2P0D9"/>
<evidence type="ECO:0000313" key="2">
    <source>
        <dbReference type="Proteomes" id="UP000007374"/>
    </source>
</evidence>
<gene>
    <name evidence="1" type="ORF">NA8A_06313</name>
</gene>
<name>K2P0D9_9HYPH</name>
<comment type="caution">
    <text evidence="1">The sequence shown here is derived from an EMBL/GenBank/DDBJ whole genome shotgun (WGS) entry which is preliminary data.</text>
</comment>
<dbReference type="Proteomes" id="UP000007374">
    <property type="component" value="Unassembled WGS sequence"/>
</dbReference>
<evidence type="ECO:0000313" key="1">
    <source>
        <dbReference type="EMBL" id="EKF43624.1"/>
    </source>
</evidence>
<organism evidence="1 2">
    <name type="scientific">Nitratireductor indicus C115</name>
    <dbReference type="NCBI Taxonomy" id="1231190"/>
    <lineage>
        <taxon>Bacteria</taxon>
        <taxon>Pseudomonadati</taxon>
        <taxon>Pseudomonadota</taxon>
        <taxon>Alphaproteobacteria</taxon>
        <taxon>Hyphomicrobiales</taxon>
        <taxon>Phyllobacteriaceae</taxon>
        <taxon>Nitratireductor</taxon>
    </lineage>
</organism>
<keyword evidence="2" id="KW-1185">Reference proteome</keyword>
<protein>
    <submittedName>
        <fullName evidence="1">Uncharacterized protein</fullName>
    </submittedName>
</protein>
<dbReference type="EMBL" id="AMSI01000003">
    <property type="protein sequence ID" value="EKF43624.1"/>
    <property type="molecule type" value="Genomic_DNA"/>
</dbReference>
<reference evidence="1 2" key="1">
    <citation type="journal article" date="2012" name="J. Bacteriol.">
        <title>Genome Sequence of Nitratireductor indicus Type Strain C115.</title>
        <authorList>
            <person name="Lai Q."/>
            <person name="Li G."/>
            <person name="Yu Z."/>
            <person name="Shao Z."/>
        </authorList>
    </citation>
    <scope>NUCLEOTIDE SEQUENCE [LARGE SCALE GENOMIC DNA]</scope>
    <source>
        <strain evidence="1 2">C115</strain>
    </source>
</reference>
<sequence>MLDAVHKTIHICFGVREGIRETVASLPVPVGFREGLHAAPGSAIERNMITRPTANVFAHAEFSGASARALSANLLLLGLIGDRRVR</sequence>
<proteinExistence type="predicted"/>